<evidence type="ECO:0000256" key="1">
    <source>
        <dbReference type="SAM" id="MobiDB-lite"/>
    </source>
</evidence>
<protein>
    <submittedName>
        <fullName evidence="3">Uncharacterized protein</fullName>
    </submittedName>
</protein>
<dbReference type="EMBL" id="CAKOGP040002380">
    <property type="protein sequence ID" value="CAJ1968327.1"/>
    <property type="molecule type" value="Genomic_DNA"/>
</dbReference>
<proteinExistence type="predicted"/>
<feature type="transmembrane region" description="Helical" evidence="2">
    <location>
        <begin position="369"/>
        <end position="389"/>
    </location>
</feature>
<dbReference type="AlphaFoldDB" id="A0AAD2PXV4"/>
<feature type="compositionally biased region" description="Polar residues" evidence="1">
    <location>
        <begin position="432"/>
        <end position="462"/>
    </location>
</feature>
<name>A0AAD2PXV4_9STRA</name>
<evidence type="ECO:0000313" key="3">
    <source>
        <dbReference type="EMBL" id="CAJ1968327.1"/>
    </source>
</evidence>
<keyword evidence="2" id="KW-0472">Membrane</keyword>
<dbReference type="Proteomes" id="UP001295423">
    <property type="component" value="Unassembled WGS sequence"/>
</dbReference>
<accession>A0AAD2PXV4</accession>
<feature type="transmembrane region" description="Helical" evidence="2">
    <location>
        <begin position="229"/>
        <end position="252"/>
    </location>
</feature>
<keyword evidence="4" id="KW-1185">Reference proteome</keyword>
<feature type="compositionally biased region" description="Basic and acidic residues" evidence="1">
    <location>
        <begin position="1"/>
        <end position="13"/>
    </location>
</feature>
<feature type="transmembrane region" description="Helical" evidence="2">
    <location>
        <begin position="198"/>
        <end position="217"/>
    </location>
</feature>
<feature type="transmembrane region" description="Helical" evidence="2">
    <location>
        <begin position="308"/>
        <end position="326"/>
    </location>
</feature>
<evidence type="ECO:0000256" key="2">
    <source>
        <dbReference type="SAM" id="Phobius"/>
    </source>
</evidence>
<feature type="compositionally biased region" description="Low complexity" evidence="1">
    <location>
        <begin position="15"/>
        <end position="24"/>
    </location>
</feature>
<keyword evidence="2" id="KW-1133">Transmembrane helix</keyword>
<sequence>MESSKQYKQDCKRQSSSVMSSATTSSFRNTSKVSMIALLVLSLTATVSHAFVESPTTTTSRISSLHHQHHKAISTPRSAPLLPASSLIHQKTNHRSKSSSSSSLMMMRKEQRSTALNAIKQFWKTDPKGMADDYEDTRARFLAGILATIFTWHGISVNGLNPVMASSAATLAISLWSPGLGQAAFCGSFAGMNANGDWGMILTAASLTATLFEILIHRGGKWVGLGGKLSFQAFMASNLTALLFGKATFGWISRLPTSLPALIAIVKASPCGYGMLCGALGSVLTIFLREVAEYNPNRVNDLQDPVRASAVIGILAALVMGMGGFLDEYGAMIMFGGAFTGMSYPTRLLKGKGGGTDWKRADPTALQTLFWFGVAGAFGGLIHALTLTMKLWTGGWGGKAGTCAFCGALVFRVCERIHYKVRQKIGWVDQPINGSAPSETSPNGESPSTTNGSSAPAAEVSN</sequence>
<evidence type="ECO:0000313" key="4">
    <source>
        <dbReference type="Proteomes" id="UP001295423"/>
    </source>
</evidence>
<keyword evidence="2" id="KW-0812">Transmembrane</keyword>
<feature type="region of interest" description="Disordered" evidence="1">
    <location>
        <begin position="1"/>
        <end position="24"/>
    </location>
</feature>
<feature type="transmembrane region" description="Helical" evidence="2">
    <location>
        <begin position="272"/>
        <end position="288"/>
    </location>
</feature>
<reference evidence="3" key="1">
    <citation type="submission" date="2023-08" db="EMBL/GenBank/DDBJ databases">
        <authorList>
            <person name="Audoor S."/>
            <person name="Bilcke G."/>
        </authorList>
    </citation>
    <scope>NUCLEOTIDE SEQUENCE</scope>
</reference>
<comment type="caution">
    <text evidence="3">The sequence shown here is derived from an EMBL/GenBank/DDBJ whole genome shotgun (WGS) entry which is preliminary data.</text>
</comment>
<feature type="transmembrane region" description="Helical" evidence="2">
    <location>
        <begin position="395"/>
        <end position="414"/>
    </location>
</feature>
<feature type="region of interest" description="Disordered" evidence="1">
    <location>
        <begin position="431"/>
        <end position="462"/>
    </location>
</feature>
<gene>
    <name evidence="3" type="ORF">CYCCA115_LOCUS23185</name>
</gene>
<organism evidence="3 4">
    <name type="scientific">Cylindrotheca closterium</name>
    <dbReference type="NCBI Taxonomy" id="2856"/>
    <lineage>
        <taxon>Eukaryota</taxon>
        <taxon>Sar</taxon>
        <taxon>Stramenopiles</taxon>
        <taxon>Ochrophyta</taxon>
        <taxon>Bacillariophyta</taxon>
        <taxon>Bacillariophyceae</taxon>
        <taxon>Bacillariophycidae</taxon>
        <taxon>Bacillariales</taxon>
        <taxon>Bacillariaceae</taxon>
        <taxon>Cylindrotheca</taxon>
    </lineage>
</organism>